<feature type="region of interest" description="Disordered" evidence="2">
    <location>
        <begin position="305"/>
        <end position="425"/>
    </location>
</feature>
<feature type="compositionally biased region" description="Polar residues" evidence="2">
    <location>
        <begin position="310"/>
        <end position="339"/>
    </location>
</feature>
<keyword evidence="6" id="KW-1185">Reference proteome</keyword>
<dbReference type="PROSITE" id="PS50003">
    <property type="entry name" value="PH_DOMAIN"/>
    <property type="match status" value="1"/>
</dbReference>
<evidence type="ECO:0000313" key="5">
    <source>
        <dbReference type="EMBL" id="VDP84285.1"/>
    </source>
</evidence>
<proteinExistence type="predicted"/>
<dbReference type="InterPro" id="IPR001849">
    <property type="entry name" value="PH_domain"/>
</dbReference>
<dbReference type="CDD" id="cd01249">
    <property type="entry name" value="BAR-PH_GRAF_family"/>
    <property type="match status" value="1"/>
</dbReference>
<evidence type="ECO:0000313" key="7">
    <source>
        <dbReference type="WBParaSite" id="ECPE_0000886801-mRNA-1"/>
    </source>
</evidence>
<dbReference type="Pfam" id="PF00620">
    <property type="entry name" value="RhoGAP"/>
    <property type="match status" value="1"/>
</dbReference>
<accession>A0A183APF5</accession>
<reference evidence="7" key="1">
    <citation type="submission" date="2016-06" db="UniProtKB">
        <authorList>
            <consortium name="WormBaseParasite"/>
        </authorList>
    </citation>
    <scope>IDENTIFICATION</scope>
</reference>
<dbReference type="EMBL" id="UZAN01046544">
    <property type="protein sequence ID" value="VDP84285.1"/>
    <property type="molecule type" value="Genomic_DNA"/>
</dbReference>
<dbReference type="InterPro" id="IPR011993">
    <property type="entry name" value="PH-like_dom_sf"/>
</dbReference>
<feature type="compositionally biased region" description="Pro residues" evidence="2">
    <location>
        <begin position="379"/>
        <end position="395"/>
    </location>
</feature>
<feature type="domain" description="PH" evidence="3">
    <location>
        <begin position="1"/>
        <end position="57"/>
    </location>
</feature>
<dbReference type="OrthoDB" id="3183924at2759"/>
<sequence>VTEQYSVKSCVRRSSDSIDRRFCFDVEVENRATPLTLQAQSQDDLAQWLRIMDGQEPQYADRLVSVTDADRTFLSPQSIAFFCRLLEAIEKQDLDTSGIYRISGVKSKISALTCQALSPGGVTLKYLLDCDIHLLTSTVKHFVRHLDEPLMTFELHDDVMAAVKRSPEERLEELRRLLGFLPSRNREVLSILMHHLAKVASHSARNNMTSSNLAIVFAPSLMRSREESVAAIMNTKFSSTAVELMIDNCDTLFPLDSALPHPVLTVNGTKPTPAFIEPVYSTPVMTNPTERPAFRLSTSEADRSLCLVDSPNNPSGKVTVVYRSSESDSMNNNSTSPSSGLLHPNDATSSIGLRRVHSGNTPSGRPLRFNRDVVRRKPAAPPAPNNPPRPPPPVTAPCVPVESSLVPPVSSNDMTELSESKQQKQFSYKATLSKPAFESSQDIGSPRTIAIVNPQVAMEPGLTSPDPSAKIKIYLTDTKSAYLWTGWHRPLLLIGHLFNTVTAWGPECFNGIQYRIQAFGKRRAIEKFS</sequence>
<evidence type="ECO:0000256" key="1">
    <source>
        <dbReference type="ARBA" id="ARBA00022468"/>
    </source>
</evidence>
<dbReference type="WBParaSite" id="ECPE_0000886801-mRNA-1">
    <property type="protein sequence ID" value="ECPE_0000886801-mRNA-1"/>
    <property type="gene ID" value="ECPE_0000886801"/>
</dbReference>
<keyword evidence="1" id="KW-0343">GTPase activation</keyword>
<evidence type="ECO:0000259" key="4">
    <source>
        <dbReference type="PROSITE" id="PS50238"/>
    </source>
</evidence>
<reference evidence="5 6" key="2">
    <citation type="submission" date="2018-11" db="EMBL/GenBank/DDBJ databases">
        <authorList>
            <consortium name="Pathogen Informatics"/>
        </authorList>
    </citation>
    <scope>NUCLEOTIDE SEQUENCE [LARGE SCALE GENOMIC DNA]</scope>
    <source>
        <strain evidence="5 6">Egypt</strain>
    </source>
</reference>
<dbReference type="Gene3D" id="2.30.29.30">
    <property type="entry name" value="Pleckstrin-homology domain (PH domain)/Phosphotyrosine-binding domain (PTB)"/>
    <property type="match status" value="1"/>
</dbReference>
<feature type="domain" description="Rho-GAP" evidence="4">
    <location>
        <begin position="64"/>
        <end position="253"/>
    </location>
</feature>
<dbReference type="SUPFAM" id="SSF50729">
    <property type="entry name" value="PH domain-like"/>
    <property type="match status" value="1"/>
</dbReference>
<dbReference type="InterPro" id="IPR000198">
    <property type="entry name" value="RhoGAP_dom"/>
</dbReference>
<feature type="compositionally biased region" description="Low complexity" evidence="2">
    <location>
        <begin position="396"/>
        <end position="411"/>
    </location>
</feature>
<evidence type="ECO:0000313" key="6">
    <source>
        <dbReference type="Proteomes" id="UP000272942"/>
    </source>
</evidence>
<dbReference type="GO" id="GO:0007165">
    <property type="term" value="P:signal transduction"/>
    <property type="evidence" value="ECO:0007669"/>
    <property type="project" value="InterPro"/>
</dbReference>
<dbReference type="InterPro" id="IPR047225">
    <property type="entry name" value="PH_GRAF"/>
</dbReference>
<dbReference type="GO" id="GO:0005096">
    <property type="term" value="F:GTPase activator activity"/>
    <property type="evidence" value="ECO:0007669"/>
    <property type="project" value="UniProtKB-KW"/>
</dbReference>
<dbReference type="SUPFAM" id="SSF48350">
    <property type="entry name" value="GTPase activation domain, GAP"/>
    <property type="match status" value="1"/>
</dbReference>
<gene>
    <name evidence="5" type="ORF">ECPE_LOCUS8840</name>
</gene>
<dbReference type="InterPro" id="IPR047234">
    <property type="entry name" value="GRAF_fam"/>
</dbReference>
<name>A0A183APF5_9TREM</name>
<dbReference type="Gene3D" id="1.10.555.10">
    <property type="entry name" value="Rho GTPase activation protein"/>
    <property type="match status" value="1"/>
</dbReference>
<protein>
    <submittedName>
        <fullName evidence="7">Rho-GAP domain-containing protein</fullName>
    </submittedName>
</protein>
<dbReference type="Proteomes" id="UP000272942">
    <property type="component" value="Unassembled WGS sequence"/>
</dbReference>
<dbReference type="InterPro" id="IPR008936">
    <property type="entry name" value="Rho_GTPase_activation_prot"/>
</dbReference>
<dbReference type="PROSITE" id="PS50238">
    <property type="entry name" value="RHOGAP"/>
    <property type="match status" value="1"/>
</dbReference>
<dbReference type="SMART" id="SM00324">
    <property type="entry name" value="RhoGAP"/>
    <property type="match status" value="1"/>
</dbReference>
<evidence type="ECO:0000259" key="3">
    <source>
        <dbReference type="PROSITE" id="PS50003"/>
    </source>
</evidence>
<dbReference type="PANTHER" id="PTHR12552">
    <property type="entry name" value="OLIGOPHRENIN 1"/>
    <property type="match status" value="1"/>
</dbReference>
<organism evidence="7">
    <name type="scientific">Echinostoma caproni</name>
    <dbReference type="NCBI Taxonomy" id="27848"/>
    <lineage>
        <taxon>Eukaryota</taxon>
        <taxon>Metazoa</taxon>
        <taxon>Spiralia</taxon>
        <taxon>Lophotrochozoa</taxon>
        <taxon>Platyhelminthes</taxon>
        <taxon>Trematoda</taxon>
        <taxon>Digenea</taxon>
        <taxon>Plagiorchiida</taxon>
        <taxon>Echinostomata</taxon>
        <taxon>Echinostomatoidea</taxon>
        <taxon>Echinostomatidae</taxon>
        <taxon>Echinostoma</taxon>
    </lineage>
</organism>
<evidence type="ECO:0000256" key="2">
    <source>
        <dbReference type="SAM" id="MobiDB-lite"/>
    </source>
</evidence>
<dbReference type="PANTHER" id="PTHR12552:SF1">
    <property type="entry name" value="RHO GTPASE-ACTIVATING PROTEIN GRAF"/>
    <property type="match status" value="1"/>
</dbReference>
<dbReference type="AlphaFoldDB" id="A0A183APF5"/>